<dbReference type="AlphaFoldDB" id="A0A8J6TWR9"/>
<dbReference type="Pfam" id="PF20126">
    <property type="entry name" value="TumE"/>
    <property type="match status" value="1"/>
</dbReference>
<comment type="caution">
    <text evidence="1">The sequence shown here is derived from an EMBL/GenBank/DDBJ whole genome shotgun (WGS) entry which is preliminary data.</text>
</comment>
<sequence>MAKFENYGYAESVEIREEIRANKQAVLNAKVVLINDSALHIKEYIDARYGFKRVSYAYQYQDRDGQLIFRYDNAAHRPALSYKDHKHSGDGTISEAVLPDIFDLVDEVLGYL</sequence>
<organism evidence="1 2">
    <name type="scientific">Candidatus Desulfatibia vada</name>
    <dbReference type="NCBI Taxonomy" id="2841696"/>
    <lineage>
        <taxon>Bacteria</taxon>
        <taxon>Pseudomonadati</taxon>
        <taxon>Thermodesulfobacteriota</taxon>
        <taxon>Desulfobacteria</taxon>
        <taxon>Desulfobacterales</taxon>
        <taxon>Desulfobacterales incertae sedis</taxon>
        <taxon>Candidatus Desulfatibia</taxon>
    </lineage>
</organism>
<evidence type="ECO:0000313" key="1">
    <source>
        <dbReference type="EMBL" id="MBC8434452.1"/>
    </source>
</evidence>
<protein>
    <submittedName>
        <fullName evidence="1">Uncharacterized protein</fullName>
    </submittedName>
</protein>
<accession>A0A8J6TWR9</accession>
<dbReference type="Proteomes" id="UP000605201">
    <property type="component" value="Unassembled WGS sequence"/>
</dbReference>
<evidence type="ECO:0000313" key="2">
    <source>
        <dbReference type="Proteomes" id="UP000605201"/>
    </source>
</evidence>
<reference evidence="1 2" key="1">
    <citation type="submission" date="2020-08" db="EMBL/GenBank/DDBJ databases">
        <title>Bridging the membrane lipid divide: bacteria of the FCB group superphylum have the potential to synthesize archaeal ether lipids.</title>
        <authorList>
            <person name="Villanueva L."/>
            <person name="Von Meijenfeldt F.A.B."/>
            <person name="Westbye A.B."/>
            <person name="Yadav S."/>
            <person name="Hopmans E.C."/>
            <person name="Dutilh B.E."/>
            <person name="Sinninghe Damste J.S."/>
        </authorList>
    </citation>
    <scope>NUCLEOTIDE SEQUENCE [LARGE SCALE GENOMIC DNA]</scope>
    <source>
        <strain evidence="1">NIOZ-UU17</strain>
    </source>
</reference>
<dbReference type="InterPro" id="IPR045397">
    <property type="entry name" value="TumE-like"/>
</dbReference>
<proteinExistence type="predicted"/>
<gene>
    <name evidence="1" type="ORF">H8D96_21295</name>
</gene>
<dbReference type="EMBL" id="JACNIG010000445">
    <property type="protein sequence ID" value="MBC8434452.1"/>
    <property type="molecule type" value="Genomic_DNA"/>
</dbReference>
<name>A0A8J6TWR9_9BACT</name>